<organism evidence="11 12">
    <name type="scientific">Photobacterium angustum</name>
    <dbReference type="NCBI Taxonomy" id="661"/>
    <lineage>
        <taxon>Bacteria</taxon>
        <taxon>Pseudomonadati</taxon>
        <taxon>Pseudomonadota</taxon>
        <taxon>Gammaproteobacteria</taxon>
        <taxon>Vibrionales</taxon>
        <taxon>Vibrionaceae</taxon>
        <taxon>Photobacterium</taxon>
    </lineage>
</organism>
<sequence>MDQNKQQNNPQHYDYIIVGAGSAGCVLADRLSESGEYDVLLLEAGGSDRSIFIQMPTALSYPMNSDKYAWQFETQAEQGLDGRKLHCPRGKVLGGSSSINGMVYVRGHACDYDEWEQEGATGWNYQACLPYFRRAETWIKGGNAYRGSKGPVGTCNGNDMALNPLYQAFIDAGKEAGYPETDDYNGYQQEGFGAMHMTVDKGVRASTSNAYLRRALKRSNLTLKKGIVARKVLLEGKKAVGVEFEQSGKLSQVFATKEVISSAGSIGSVQLLQLSGIGPAAVLENAKINLVHELPGVGANLQDHLEVYFQYHCNEAITLNSKLDLVSKGKIGAQWLLTRTGLGATNHFESCAFIRSRKGLKWPNIQYHFLPAAMRYDGRAAFDGHGFQVHVGPNKPQSRGSVEVVSNDPHAKPKIEFNYISTEQDKQDWRDCIRLTREIMAQSALDQYRGDEIQPGADVTSDQAIDQWVKENVESAYHPSCTCKMGDDNDVMAVLDPQCRVRGIENLRVVDSSIFPTIPNGNLNAPTIMIAERAADFILQRTPLPAGNVPVWIAPDWETTQRNNSQ</sequence>
<dbReference type="AlphaFoldDB" id="A0A2S7VKC2"/>
<dbReference type="PANTHER" id="PTHR11552:SF147">
    <property type="entry name" value="CHOLINE DEHYDROGENASE, MITOCHONDRIAL"/>
    <property type="match status" value="1"/>
</dbReference>
<dbReference type="EC" id="1.1.99.1" evidence="6"/>
<dbReference type="SUPFAM" id="SSF54373">
    <property type="entry name" value="FAD-linked reductases, C-terminal domain"/>
    <property type="match status" value="1"/>
</dbReference>
<evidence type="ECO:0000256" key="5">
    <source>
        <dbReference type="ARBA" id="ARBA00023002"/>
    </source>
</evidence>
<dbReference type="RefSeq" id="WP_105062355.1">
    <property type="nucleotide sequence ID" value="NZ_MSCJ01000003.1"/>
</dbReference>
<dbReference type="InterPro" id="IPR000172">
    <property type="entry name" value="GMC_OxRdtase_N"/>
</dbReference>
<evidence type="ECO:0000256" key="6">
    <source>
        <dbReference type="HAMAP-Rule" id="MF_00750"/>
    </source>
</evidence>
<keyword evidence="4 6" id="KW-0274">FAD</keyword>
<comment type="catalytic activity">
    <reaction evidence="6 9">
        <text>choline + A = betaine aldehyde + AH2</text>
        <dbReference type="Rhea" id="RHEA:17433"/>
        <dbReference type="ChEBI" id="CHEBI:13193"/>
        <dbReference type="ChEBI" id="CHEBI:15354"/>
        <dbReference type="ChEBI" id="CHEBI:15710"/>
        <dbReference type="ChEBI" id="CHEBI:17499"/>
        <dbReference type="EC" id="1.1.99.1"/>
    </reaction>
</comment>
<proteinExistence type="inferred from homology"/>
<comment type="pathway">
    <text evidence="6 9">Amine and polyamine biosynthesis; betaine biosynthesis via choline pathway; betaine aldehyde from choline (cytochrome c reductase route): step 1/1.</text>
</comment>
<dbReference type="EC" id="1.2.1.8" evidence="6"/>
<feature type="binding site" evidence="7">
    <location>
        <begin position="100"/>
        <end position="103"/>
    </location>
    <ligand>
        <name>FAD</name>
        <dbReference type="ChEBI" id="CHEBI:57692"/>
    </ligand>
</feature>
<dbReference type="InterPro" id="IPR011533">
    <property type="entry name" value="BetA"/>
</dbReference>
<dbReference type="PIRSF" id="PIRSF000137">
    <property type="entry name" value="Alcohol_oxidase"/>
    <property type="match status" value="1"/>
</dbReference>
<accession>A0A2S7VKC2</accession>
<comment type="cofactor">
    <cofactor evidence="1 6 7">
        <name>FAD</name>
        <dbReference type="ChEBI" id="CHEBI:57692"/>
    </cofactor>
</comment>
<dbReference type="PROSITE" id="PS00623">
    <property type="entry name" value="GMC_OXRED_1"/>
    <property type="match status" value="1"/>
</dbReference>
<feature type="binding site" evidence="6">
    <location>
        <begin position="14"/>
        <end position="43"/>
    </location>
    <ligand>
        <name>FAD</name>
        <dbReference type="ChEBI" id="CHEBI:57692"/>
    </ligand>
</feature>
<dbReference type="Gene3D" id="3.50.50.60">
    <property type="entry name" value="FAD/NAD(P)-binding domain"/>
    <property type="match status" value="1"/>
</dbReference>
<dbReference type="SUPFAM" id="SSF51905">
    <property type="entry name" value="FAD/NAD(P)-binding domain"/>
    <property type="match status" value="1"/>
</dbReference>
<feature type="domain" description="Glucose-methanol-choline oxidoreductase N-terminal" evidence="10">
    <location>
        <begin position="90"/>
        <end position="113"/>
    </location>
</feature>
<dbReference type="GO" id="GO:0019285">
    <property type="term" value="P:glycine betaine biosynthetic process from choline"/>
    <property type="evidence" value="ECO:0007669"/>
    <property type="project" value="UniProtKB-UniRule"/>
</dbReference>
<evidence type="ECO:0000313" key="11">
    <source>
        <dbReference type="EMBL" id="PQJ62559.1"/>
    </source>
</evidence>
<gene>
    <name evidence="6" type="primary">betA</name>
    <name evidence="11" type="ORF">BTO08_20235</name>
</gene>
<dbReference type="NCBIfam" id="NF002550">
    <property type="entry name" value="PRK02106.1"/>
    <property type="match status" value="1"/>
</dbReference>
<dbReference type="NCBIfam" id="TIGR01810">
    <property type="entry name" value="betA"/>
    <property type="match status" value="1"/>
</dbReference>
<comment type="catalytic activity">
    <reaction evidence="6">
        <text>betaine aldehyde + NAD(+) + H2O = glycine betaine + NADH + 2 H(+)</text>
        <dbReference type="Rhea" id="RHEA:15305"/>
        <dbReference type="ChEBI" id="CHEBI:15377"/>
        <dbReference type="ChEBI" id="CHEBI:15378"/>
        <dbReference type="ChEBI" id="CHEBI:15710"/>
        <dbReference type="ChEBI" id="CHEBI:17750"/>
        <dbReference type="ChEBI" id="CHEBI:57540"/>
        <dbReference type="ChEBI" id="CHEBI:57945"/>
        <dbReference type="EC" id="1.2.1.8"/>
    </reaction>
</comment>
<keyword evidence="3 6" id="KW-0285">Flavoprotein</keyword>
<keyword evidence="5 6" id="KW-0560">Oxidoreductase</keyword>
<name>A0A2S7VKC2_PHOAN</name>
<comment type="function">
    <text evidence="6">Involved in the biosynthesis of the osmoprotectant glycine betaine. Catalyzes the oxidation of choline to betaine aldehyde and betaine aldehyde to glycine betaine at the same rate.</text>
</comment>
<dbReference type="GO" id="GO:0016020">
    <property type="term" value="C:membrane"/>
    <property type="evidence" value="ECO:0007669"/>
    <property type="project" value="TreeGrafter"/>
</dbReference>
<evidence type="ECO:0000256" key="2">
    <source>
        <dbReference type="ARBA" id="ARBA00010790"/>
    </source>
</evidence>
<evidence type="ECO:0000256" key="1">
    <source>
        <dbReference type="ARBA" id="ARBA00001974"/>
    </source>
</evidence>
<feature type="active site" description="Proton acceptor" evidence="6">
    <location>
        <position position="478"/>
    </location>
</feature>
<dbReference type="PROSITE" id="PS51257">
    <property type="entry name" value="PROKAR_LIPOPROTEIN"/>
    <property type="match status" value="1"/>
</dbReference>
<evidence type="ECO:0000256" key="4">
    <source>
        <dbReference type="ARBA" id="ARBA00022827"/>
    </source>
</evidence>
<dbReference type="Pfam" id="PF00732">
    <property type="entry name" value="GMC_oxred_N"/>
    <property type="match status" value="1"/>
</dbReference>
<feature type="binding site" evidence="7">
    <location>
        <position position="92"/>
    </location>
    <ligand>
        <name>FAD</name>
        <dbReference type="ChEBI" id="CHEBI:57692"/>
    </ligand>
</feature>
<dbReference type="Gene3D" id="3.30.560.10">
    <property type="entry name" value="Glucose Oxidase, domain 3"/>
    <property type="match status" value="1"/>
</dbReference>
<dbReference type="OrthoDB" id="9785276at2"/>
<evidence type="ECO:0000256" key="7">
    <source>
        <dbReference type="PIRSR" id="PIRSR000137-2"/>
    </source>
</evidence>
<dbReference type="Proteomes" id="UP000238730">
    <property type="component" value="Unassembled WGS sequence"/>
</dbReference>
<dbReference type="EMBL" id="MSCJ01000003">
    <property type="protein sequence ID" value="PQJ62559.1"/>
    <property type="molecule type" value="Genomic_DNA"/>
</dbReference>
<dbReference type="InterPro" id="IPR012132">
    <property type="entry name" value="GMC_OxRdtase"/>
</dbReference>
<evidence type="ECO:0000259" key="10">
    <source>
        <dbReference type="PROSITE" id="PS00623"/>
    </source>
</evidence>
<reference evidence="11 12" key="1">
    <citation type="submission" date="2016-12" db="EMBL/GenBank/DDBJ databases">
        <title>Diversity of luminous bacteria.</title>
        <authorList>
            <person name="Yoshizawa S."/>
            <person name="Kogure K."/>
        </authorList>
    </citation>
    <scope>NUCLEOTIDE SEQUENCE [LARGE SCALE GENOMIC DNA]</scope>
    <source>
        <strain evidence="11 12">LC1-200</strain>
    </source>
</reference>
<evidence type="ECO:0000256" key="8">
    <source>
        <dbReference type="RuleBase" id="RU003968"/>
    </source>
</evidence>
<dbReference type="InterPro" id="IPR007867">
    <property type="entry name" value="GMC_OxRtase_C"/>
</dbReference>
<comment type="similarity">
    <text evidence="2 6 8">Belongs to the GMC oxidoreductase family.</text>
</comment>
<comment type="caution">
    <text evidence="11">The sequence shown here is derived from an EMBL/GenBank/DDBJ whole genome shotgun (WGS) entry which is preliminary data.</text>
</comment>
<dbReference type="HAMAP" id="MF_00750">
    <property type="entry name" value="Choline_dehydrogen"/>
    <property type="match status" value="1"/>
</dbReference>
<dbReference type="GO" id="GO:0008812">
    <property type="term" value="F:choline dehydrogenase activity"/>
    <property type="evidence" value="ECO:0007669"/>
    <property type="project" value="UniProtKB-UniRule"/>
</dbReference>
<protein>
    <recommendedName>
        <fullName evidence="6">Oxygen-dependent choline dehydrogenase</fullName>
        <shortName evidence="6">CDH</shortName>
        <shortName evidence="6">CHD</shortName>
        <ecNumber evidence="6">1.1.99.1</ecNumber>
    </recommendedName>
    <alternativeName>
        <fullName evidence="6">Betaine aldehyde dehydrogenase</fullName>
        <shortName evidence="6">BADH</shortName>
        <ecNumber evidence="6">1.2.1.8</ecNumber>
    </alternativeName>
</protein>
<evidence type="ECO:0000313" key="12">
    <source>
        <dbReference type="Proteomes" id="UP000238730"/>
    </source>
</evidence>
<evidence type="ECO:0000256" key="3">
    <source>
        <dbReference type="ARBA" id="ARBA00022630"/>
    </source>
</evidence>
<keyword evidence="6" id="KW-0520">NAD</keyword>
<dbReference type="GO" id="GO:0008802">
    <property type="term" value="F:betaine-aldehyde dehydrogenase (NAD+) activity"/>
    <property type="evidence" value="ECO:0007669"/>
    <property type="project" value="UniProtKB-EC"/>
</dbReference>
<evidence type="ECO:0000256" key="9">
    <source>
        <dbReference type="RuleBase" id="RU003969"/>
    </source>
</evidence>
<dbReference type="UniPathway" id="UPA00529">
    <property type="reaction ID" value="UER00385"/>
</dbReference>
<dbReference type="Pfam" id="PF05199">
    <property type="entry name" value="GMC_oxred_C"/>
    <property type="match status" value="1"/>
</dbReference>
<dbReference type="GO" id="GO:0050660">
    <property type="term" value="F:flavin adenine dinucleotide binding"/>
    <property type="evidence" value="ECO:0007669"/>
    <property type="project" value="InterPro"/>
</dbReference>
<dbReference type="InterPro" id="IPR036188">
    <property type="entry name" value="FAD/NAD-bd_sf"/>
</dbReference>
<dbReference type="PANTHER" id="PTHR11552">
    <property type="entry name" value="GLUCOSE-METHANOL-CHOLINE GMC OXIDOREDUCTASE"/>
    <property type="match status" value="1"/>
</dbReference>